<evidence type="ECO:0000313" key="1">
    <source>
        <dbReference type="EMBL" id="GIX77650.1"/>
    </source>
</evidence>
<keyword evidence="2" id="KW-1185">Reference proteome</keyword>
<protein>
    <submittedName>
        <fullName evidence="1">Uncharacterized protein</fullName>
    </submittedName>
</protein>
<comment type="caution">
    <text evidence="1">The sequence shown here is derived from an EMBL/GenBank/DDBJ whole genome shotgun (WGS) entry which is preliminary data.</text>
</comment>
<gene>
    <name evidence="1" type="ORF">CEXT_197341</name>
</gene>
<evidence type="ECO:0000313" key="2">
    <source>
        <dbReference type="Proteomes" id="UP001054945"/>
    </source>
</evidence>
<dbReference type="Proteomes" id="UP001054945">
    <property type="component" value="Unassembled WGS sequence"/>
</dbReference>
<organism evidence="1 2">
    <name type="scientific">Caerostris extrusa</name>
    <name type="common">Bark spider</name>
    <name type="synonym">Caerostris bankana</name>
    <dbReference type="NCBI Taxonomy" id="172846"/>
    <lineage>
        <taxon>Eukaryota</taxon>
        <taxon>Metazoa</taxon>
        <taxon>Ecdysozoa</taxon>
        <taxon>Arthropoda</taxon>
        <taxon>Chelicerata</taxon>
        <taxon>Arachnida</taxon>
        <taxon>Araneae</taxon>
        <taxon>Araneomorphae</taxon>
        <taxon>Entelegynae</taxon>
        <taxon>Araneoidea</taxon>
        <taxon>Araneidae</taxon>
        <taxon>Caerostris</taxon>
    </lineage>
</organism>
<sequence length="108" mass="12299">MNTTIVSKDSQQSRDVFFLQTFLTSIQQIDSCSIISTSKRIRVSSPVRNTLAFQKFAYAMSGKSLTIENRASFFARKTAVLESSMNKKNAHSNNHEDCCEYFHVINHL</sequence>
<dbReference type="EMBL" id="BPLR01020347">
    <property type="protein sequence ID" value="GIX77650.1"/>
    <property type="molecule type" value="Genomic_DNA"/>
</dbReference>
<dbReference type="AlphaFoldDB" id="A0AAV4MYU8"/>
<reference evidence="1 2" key="1">
    <citation type="submission" date="2021-06" db="EMBL/GenBank/DDBJ databases">
        <title>Caerostris extrusa draft genome.</title>
        <authorList>
            <person name="Kono N."/>
            <person name="Arakawa K."/>
        </authorList>
    </citation>
    <scope>NUCLEOTIDE SEQUENCE [LARGE SCALE GENOMIC DNA]</scope>
</reference>
<accession>A0AAV4MYU8</accession>
<proteinExistence type="predicted"/>
<name>A0AAV4MYU8_CAEEX</name>